<dbReference type="EMBL" id="JAAHBU010000049">
    <property type="protein sequence ID" value="NER63313.1"/>
    <property type="molecule type" value="Genomic_DNA"/>
</dbReference>
<dbReference type="Gene3D" id="1.10.10.10">
    <property type="entry name" value="Winged helix-like DNA-binding domain superfamily/Winged helix DNA-binding domain"/>
    <property type="match status" value="1"/>
</dbReference>
<dbReference type="Proteomes" id="UP000482634">
    <property type="component" value="Unassembled WGS sequence"/>
</dbReference>
<comment type="caution">
    <text evidence="7">The sequence shown here is derived from an EMBL/GenBank/DDBJ whole genome shotgun (WGS) entry which is preliminary data.</text>
</comment>
<evidence type="ECO:0000256" key="4">
    <source>
        <dbReference type="ARBA" id="ARBA00023125"/>
    </source>
</evidence>
<feature type="non-terminal residue" evidence="7">
    <location>
        <position position="213"/>
    </location>
</feature>
<dbReference type="GO" id="GO:0003677">
    <property type="term" value="F:DNA binding"/>
    <property type="evidence" value="ECO:0007669"/>
    <property type="project" value="UniProtKB-KW"/>
</dbReference>
<keyword evidence="3" id="KW-0805">Transcription regulation</keyword>
<keyword evidence="8" id="KW-1185">Reference proteome</keyword>
<dbReference type="InterPro" id="IPR004839">
    <property type="entry name" value="Aminotransferase_I/II_large"/>
</dbReference>
<proteinExistence type="inferred from homology"/>
<feature type="domain" description="HTH gntR-type" evidence="6">
    <location>
        <begin position="1"/>
        <end position="69"/>
    </location>
</feature>
<dbReference type="InterPro" id="IPR036390">
    <property type="entry name" value="WH_DNA-bd_sf"/>
</dbReference>
<dbReference type="RefSeq" id="WP_163941835.1">
    <property type="nucleotide sequence ID" value="NZ_JAAHBU010000049.1"/>
</dbReference>
<dbReference type="Pfam" id="PF00392">
    <property type="entry name" value="GntR"/>
    <property type="match status" value="1"/>
</dbReference>
<dbReference type="Pfam" id="PF00155">
    <property type="entry name" value="Aminotran_1_2"/>
    <property type="match status" value="1"/>
</dbReference>
<accession>A0A6B3NNV6</accession>
<dbReference type="GO" id="GO:0030170">
    <property type="term" value="F:pyridoxal phosphate binding"/>
    <property type="evidence" value="ECO:0007669"/>
    <property type="project" value="InterPro"/>
</dbReference>
<protein>
    <submittedName>
        <fullName evidence="7">PLP-dependent aminotransferase family protein</fullName>
    </submittedName>
</protein>
<keyword evidence="7" id="KW-0032">Aminotransferase</keyword>
<evidence type="ECO:0000256" key="2">
    <source>
        <dbReference type="ARBA" id="ARBA00022898"/>
    </source>
</evidence>
<evidence type="ECO:0000256" key="1">
    <source>
        <dbReference type="ARBA" id="ARBA00005384"/>
    </source>
</evidence>
<name>A0A6B3NNV6_9PSED</name>
<evidence type="ECO:0000313" key="8">
    <source>
        <dbReference type="Proteomes" id="UP000482634"/>
    </source>
</evidence>
<dbReference type="SMART" id="SM00345">
    <property type="entry name" value="HTH_GNTR"/>
    <property type="match status" value="1"/>
</dbReference>
<dbReference type="InterPro" id="IPR015421">
    <property type="entry name" value="PyrdxlP-dep_Trfase_major"/>
</dbReference>
<dbReference type="AlphaFoldDB" id="A0A6B3NNV6"/>
<evidence type="ECO:0000313" key="7">
    <source>
        <dbReference type="EMBL" id="NER63313.1"/>
    </source>
</evidence>
<dbReference type="InterPro" id="IPR036388">
    <property type="entry name" value="WH-like_DNA-bd_sf"/>
</dbReference>
<reference evidence="7 8" key="1">
    <citation type="submission" date="2020-02" db="EMBL/GenBank/DDBJ databases">
        <title>Broccoli isolated Pseudomonas sp.</title>
        <authorList>
            <person name="Fujikawa T."/>
            <person name="Sawada H."/>
        </authorList>
    </citation>
    <scope>NUCLEOTIDE SEQUENCE [LARGE SCALE GENOMIC DNA]</scope>
    <source>
        <strain evidence="7 8">MAFF212427</strain>
    </source>
</reference>
<dbReference type="GO" id="GO:0008483">
    <property type="term" value="F:transaminase activity"/>
    <property type="evidence" value="ECO:0007669"/>
    <property type="project" value="UniProtKB-KW"/>
</dbReference>
<keyword evidence="4" id="KW-0238">DNA-binding</keyword>
<dbReference type="SUPFAM" id="SSF46785">
    <property type="entry name" value="Winged helix' DNA-binding domain"/>
    <property type="match status" value="1"/>
</dbReference>
<organism evidence="7 8">
    <name type="scientific">Pseudomonas brassicae</name>
    <dbReference type="NCBI Taxonomy" id="2708063"/>
    <lineage>
        <taxon>Bacteria</taxon>
        <taxon>Pseudomonadati</taxon>
        <taxon>Pseudomonadota</taxon>
        <taxon>Gammaproteobacteria</taxon>
        <taxon>Pseudomonadales</taxon>
        <taxon>Pseudomonadaceae</taxon>
        <taxon>Pseudomonas</taxon>
    </lineage>
</organism>
<dbReference type="PANTHER" id="PTHR46577:SF1">
    <property type="entry name" value="HTH-TYPE TRANSCRIPTIONAL REGULATORY PROTEIN GABR"/>
    <property type="match status" value="1"/>
</dbReference>
<evidence type="ECO:0000259" key="6">
    <source>
        <dbReference type="PROSITE" id="PS50949"/>
    </source>
</evidence>
<evidence type="ECO:0000256" key="5">
    <source>
        <dbReference type="ARBA" id="ARBA00023163"/>
    </source>
</evidence>
<keyword evidence="7" id="KW-0808">Transferase</keyword>
<dbReference type="CDD" id="cd07377">
    <property type="entry name" value="WHTH_GntR"/>
    <property type="match status" value="1"/>
</dbReference>
<dbReference type="Gene3D" id="3.90.1150.10">
    <property type="entry name" value="Aspartate Aminotransferase, domain 1"/>
    <property type="match status" value="1"/>
</dbReference>
<dbReference type="InterPro" id="IPR000524">
    <property type="entry name" value="Tscrpt_reg_HTH_GntR"/>
</dbReference>
<evidence type="ECO:0000256" key="3">
    <source>
        <dbReference type="ARBA" id="ARBA00023015"/>
    </source>
</evidence>
<dbReference type="InterPro" id="IPR051446">
    <property type="entry name" value="HTH_trans_reg/aminotransferase"/>
</dbReference>
<dbReference type="PROSITE" id="PS50949">
    <property type="entry name" value="HTH_GNTR"/>
    <property type="match status" value="1"/>
</dbReference>
<comment type="similarity">
    <text evidence="1">In the C-terminal section; belongs to the class-I pyridoxal-phosphate-dependent aminotransferase family.</text>
</comment>
<dbReference type="InterPro" id="IPR015424">
    <property type="entry name" value="PyrdxlP-dep_Trfase"/>
</dbReference>
<dbReference type="GO" id="GO:0003700">
    <property type="term" value="F:DNA-binding transcription factor activity"/>
    <property type="evidence" value="ECO:0007669"/>
    <property type="project" value="InterPro"/>
</dbReference>
<keyword evidence="2" id="KW-0663">Pyridoxal phosphate</keyword>
<dbReference type="Gene3D" id="3.40.640.10">
    <property type="entry name" value="Type I PLP-dependent aspartate aminotransferase-like (Major domain)"/>
    <property type="match status" value="1"/>
</dbReference>
<dbReference type="SUPFAM" id="SSF53383">
    <property type="entry name" value="PLP-dependent transferases"/>
    <property type="match status" value="1"/>
</dbReference>
<dbReference type="InterPro" id="IPR015422">
    <property type="entry name" value="PyrdxlP-dep_Trfase_small"/>
</dbReference>
<dbReference type="PANTHER" id="PTHR46577">
    <property type="entry name" value="HTH-TYPE TRANSCRIPTIONAL REGULATORY PROTEIN GABR"/>
    <property type="match status" value="1"/>
</dbReference>
<gene>
    <name evidence="7" type="ORF">G3436_04675</name>
</gene>
<keyword evidence="5" id="KW-0804">Transcription</keyword>
<sequence length="213" mass="23107">MTLYVNLAELIGARIEQGLYRPGDRLPSVRALSVEHGVSLSTVQQAYRVLEDHGLAAPRPKSGYFVPDHRPLPALPDVSRPAQRPVDIGQWEQVFELIRSVPRKDVVQLGRGMPDVDSPTLKPLLRSLAQLSRRQDMPGLYYDTIAGTEALREQVARLMLDSGCSLSAADLVITTGCQEALSASVRAVCQPGDIVAVDSPSFHGAMQTLKGLG</sequence>